<accession>A0A448WP53</accession>
<dbReference type="Proteomes" id="UP000784294">
    <property type="component" value="Unassembled WGS sequence"/>
</dbReference>
<organism evidence="1 2">
    <name type="scientific">Protopolystoma xenopodis</name>
    <dbReference type="NCBI Taxonomy" id="117903"/>
    <lineage>
        <taxon>Eukaryota</taxon>
        <taxon>Metazoa</taxon>
        <taxon>Spiralia</taxon>
        <taxon>Lophotrochozoa</taxon>
        <taxon>Platyhelminthes</taxon>
        <taxon>Monogenea</taxon>
        <taxon>Polyopisthocotylea</taxon>
        <taxon>Polystomatidea</taxon>
        <taxon>Polystomatidae</taxon>
        <taxon>Protopolystoma</taxon>
    </lineage>
</organism>
<proteinExistence type="predicted"/>
<evidence type="ECO:0000313" key="1">
    <source>
        <dbReference type="EMBL" id="VEL16590.1"/>
    </source>
</evidence>
<gene>
    <name evidence="1" type="ORF">PXEA_LOCUS10030</name>
</gene>
<keyword evidence="2" id="KW-1185">Reference proteome</keyword>
<sequence>MATWPLATSAHVAGLNPVRGGAGCCRVESHRGEGENTALRQMTPVQHEAVESLTHTTPFSAYTHTCELTGHASPRNTIHQKSVLAGKTASIEQEIRVPLGPTAASGPKSCQTHGRIFAVIGQTRSSKMSSASRSTRK</sequence>
<reference evidence="1" key="1">
    <citation type="submission" date="2018-11" db="EMBL/GenBank/DDBJ databases">
        <authorList>
            <consortium name="Pathogen Informatics"/>
        </authorList>
    </citation>
    <scope>NUCLEOTIDE SEQUENCE</scope>
</reference>
<dbReference type="AlphaFoldDB" id="A0A448WP53"/>
<evidence type="ECO:0000313" key="2">
    <source>
        <dbReference type="Proteomes" id="UP000784294"/>
    </source>
</evidence>
<name>A0A448WP53_9PLAT</name>
<protein>
    <submittedName>
        <fullName evidence="1">Uncharacterized protein</fullName>
    </submittedName>
</protein>
<comment type="caution">
    <text evidence="1">The sequence shown here is derived from an EMBL/GenBank/DDBJ whole genome shotgun (WGS) entry which is preliminary data.</text>
</comment>
<dbReference type="EMBL" id="CAAALY010029070">
    <property type="protein sequence ID" value="VEL16590.1"/>
    <property type="molecule type" value="Genomic_DNA"/>
</dbReference>